<dbReference type="RefSeq" id="WP_190827271.1">
    <property type="nucleotide sequence ID" value="NZ_CAWPPI010000040.1"/>
</dbReference>
<dbReference type="SMART" id="SM00465">
    <property type="entry name" value="GIYc"/>
    <property type="match status" value="1"/>
</dbReference>
<reference evidence="2" key="1">
    <citation type="submission" date="2020-09" db="EMBL/GenBank/DDBJ databases">
        <title>Iningainema tapete sp. nov. (Scytonemataceae, Cyanobacteria) from greenhouses in central Florida (USA) produces two types of nodularin with biosynthetic potential for microcystin-LR and anabaenopeptins.</title>
        <authorList>
            <person name="Berthold D.E."/>
            <person name="Lefler F.W."/>
            <person name="Huang I.-S."/>
            <person name="Abdulla H."/>
            <person name="Zimba P.V."/>
            <person name="Laughinghouse H.D. IV."/>
        </authorList>
    </citation>
    <scope>NUCLEOTIDE SEQUENCE</scope>
    <source>
        <strain evidence="2">BLCCT55</strain>
    </source>
</reference>
<organism evidence="2 3">
    <name type="scientific">Iningainema tapete BLCC-T55</name>
    <dbReference type="NCBI Taxonomy" id="2748662"/>
    <lineage>
        <taxon>Bacteria</taxon>
        <taxon>Bacillati</taxon>
        <taxon>Cyanobacteriota</taxon>
        <taxon>Cyanophyceae</taxon>
        <taxon>Nostocales</taxon>
        <taxon>Scytonemataceae</taxon>
        <taxon>Iningainema tapete</taxon>
    </lineage>
</organism>
<protein>
    <submittedName>
        <fullName evidence="2">GIY-YIG nuclease family protein</fullName>
    </submittedName>
</protein>
<feature type="domain" description="GIY-YIG" evidence="1">
    <location>
        <begin position="21"/>
        <end position="95"/>
    </location>
</feature>
<dbReference type="InterPro" id="IPR000305">
    <property type="entry name" value="GIY-YIG_endonuc"/>
</dbReference>
<dbReference type="PROSITE" id="PS50164">
    <property type="entry name" value="GIY_YIG"/>
    <property type="match status" value="1"/>
</dbReference>
<accession>A0A8J6XJD2</accession>
<evidence type="ECO:0000313" key="3">
    <source>
        <dbReference type="Proteomes" id="UP000629098"/>
    </source>
</evidence>
<sequence>MNIELSELPSLALNARQYLPTCTCIYIVLNSLNQVLYVGKASNLQARWLRHHRFEQLNKINKKTSVRIAWIVCDEVQLNQLELYYIEKYCPLLNKTSVEARKIIPSQTILGKSLEKIAKYAIVFGIFPRQGNDLPTIVIRYFWYGYHGIGKETRIIRRSLRALNKQSSSLKWVEFVRRTDAAWWKCKCTGYQIELGPVHTSETSVTRRGLNDDITFILLKLAYGEFSSLTMEQLIAVKDVTISLNQVGDLLRSHPDGLINFPLQSHAQLIKIASVDMLALTPTQLNEIKESYPNYASLTPILDDPIKFFYEKASPPRPLRSKPLKDW</sequence>
<dbReference type="InterPro" id="IPR035901">
    <property type="entry name" value="GIY-YIG_endonuc_sf"/>
</dbReference>
<dbReference type="CDD" id="cd00719">
    <property type="entry name" value="GIY-YIG_SF"/>
    <property type="match status" value="1"/>
</dbReference>
<gene>
    <name evidence="2" type="ORF">ICL16_10875</name>
</gene>
<dbReference type="Gene3D" id="3.40.1440.10">
    <property type="entry name" value="GIY-YIG endonuclease"/>
    <property type="match status" value="1"/>
</dbReference>
<dbReference type="Pfam" id="PF01541">
    <property type="entry name" value="GIY-YIG"/>
    <property type="match status" value="1"/>
</dbReference>
<dbReference type="EMBL" id="JACXAE010000040">
    <property type="protein sequence ID" value="MBD2772564.1"/>
    <property type="molecule type" value="Genomic_DNA"/>
</dbReference>
<keyword evidence="3" id="KW-1185">Reference proteome</keyword>
<name>A0A8J6XJD2_9CYAN</name>
<dbReference type="AlphaFoldDB" id="A0A8J6XJD2"/>
<evidence type="ECO:0000259" key="1">
    <source>
        <dbReference type="PROSITE" id="PS50164"/>
    </source>
</evidence>
<dbReference type="Proteomes" id="UP000629098">
    <property type="component" value="Unassembled WGS sequence"/>
</dbReference>
<dbReference type="SUPFAM" id="SSF82771">
    <property type="entry name" value="GIY-YIG endonuclease"/>
    <property type="match status" value="1"/>
</dbReference>
<comment type="caution">
    <text evidence="2">The sequence shown here is derived from an EMBL/GenBank/DDBJ whole genome shotgun (WGS) entry which is preliminary data.</text>
</comment>
<evidence type="ECO:0000313" key="2">
    <source>
        <dbReference type="EMBL" id="MBD2772564.1"/>
    </source>
</evidence>
<proteinExistence type="predicted"/>